<dbReference type="EMBL" id="QOKY01000137">
    <property type="protein sequence ID" value="RMZ56608.1"/>
    <property type="molecule type" value="Genomic_DNA"/>
</dbReference>
<feature type="non-terminal residue" evidence="1">
    <location>
        <position position="260"/>
    </location>
</feature>
<protein>
    <submittedName>
        <fullName evidence="1">Uncharacterized protein</fullName>
    </submittedName>
</protein>
<proteinExistence type="predicted"/>
<reference evidence="2" key="1">
    <citation type="journal article" date="2018" name="Algal Res.">
        <title>Characterization of plant carbon substrate utilization by Auxenochlorella protothecoides.</title>
        <authorList>
            <person name="Vogler B.W."/>
            <person name="Starkenburg S.R."/>
            <person name="Sudasinghe N."/>
            <person name="Schambach J.Y."/>
            <person name="Rollin J.A."/>
            <person name="Pattathil S."/>
            <person name="Barry A.N."/>
        </authorList>
    </citation>
    <scope>NUCLEOTIDE SEQUENCE [LARGE SCALE GENOMIC DNA]</scope>
    <source>
        <strain evidence="2">UTEX 25</strain>
    </source>
</reference>
<gene>
    <name evidence="1" type="ORF">APUTEX25_001693</name>
</gene>
<organism evidence="1 2">
    <name type="scientific">Auxenochlorella protothecoides</name>
    <name type="common">Green microalga</name>
    <name type="synonym">Chlorella protothecoides</name>
    <dbReference type="NCBI Taxonomy" id="3075"/>
    <lineage>
        <taxon>Eukaryota</taxon>
        <taxon>Viridiplantae</taxon>
        <taxon>Chlorophyta</taxon>
        <taxon>core chlorophytes</taxon>
        <taxon>Trebouxiophyceae</taxon>
        <taxon>Chlorellales</taxon>
        <taxon>Chlorellaceae</taxon>
        <taxon>Auxenochlorella</taxon>
    </lineage>
</organism>
<evidence type="ECO:0000313" key="2">
    <source>
        <dbReference type="Proteomes" id="UP000279271"/>
    </source>
</evidence>
<evidence type="ECO:0000313" key="1">
    <source>
        <dbReference type="EMBL" id="RMZ56608.1"/>
    </source>
</evidence>
<name>A0A3M7L1L9_AUXPR</name>
<comment type="caution">
    <text evidence="1">The sequence shown here is derived from an EMBL/GenBank/DDBJ whole genome shotgun (WGS) entry which is preliminary data.</text>
</comment>
<accession>A0A3M7L1L9</accession>
<sequence>MIGFKVCIIKPALPSSSMSQGQFEAALKLAPHPPNLAAIEASINLGECLQNWGETTLSAASALPDDVLTCEVEAEAQTRACALFRRAVHAYGAAVPCDQPSTSAAATPCTAPSTSAAPRADVAVNCANTLASWAEAAVEGQEGPRQLLAQALHLYRAALSSEPDALTWGNLADAEVATAVAAAGDGDGAAAEACAERARAAYATACQLSSTDNGDDLPGLLANWGTGLVALAGLMQQDSATKLATLEEAVQRLRESASFD</sequence>
<dbReference type="AlphaFoldDB" id="A0A3M7L1L9"/>
<dbReference type="Proteomes" id="UP000279271">
    <property type="component" value="Unassembled WGS sequence"/>
</dbReference>